<dbReference type="SMART" id="SM00233">
    <property type="entry name" value="PH"/>
    <property type="match status" value="1"/>
</dbReference>
<dbReference type="Gene3D" id="2.30.29.30">
    <property type="entry name" value="Pleckstrin-homology domain (PH domain)/Phosphotyrosine-binding domain (PTB)"/>
    <property type="match status" value="1"/>
</dbReference>
<proteinExistence type="predicted"/>
<dbReference type="Pfam" id="PF00169">
    <property type="entry name" value="PH"/>
    <property type="match status" value="1"/>
</dbReference>
<accession>A0A168RWT2</accession>
<feature type="compositionally biased region" description="Polar residues" evidence="1">
    <location>
        <begin position="284"/>
        <end position="295"/>
    </location>
</feature>
<protein>
    <recommendedName>
        <fullName evidence="2">PH domain-containing protein</fullName>
    </recommendedName>
</protein>
<dbReference type="InterPro" id="IPR001849">
    <property type="entry name" value="PH_domain"/>
</dbReference>
<dbReference type="Proteomes" id="UP000078561">
    <property type="component" value="Unassembled WGS sequence"/>
</dbReference>
<dbReference type="InterPro" id="IPR011993">
    <property type="entry name" value="PH-like_dom_sf"/>
</dbReference>
<feature type="domain" description="PH" evidence="2">
    <location>
        <begin position="3"/>
        <end position="103"/>
    </location>
</feature>
<feature type="compositionally biased region" description="Low complexity" evidence="1">
    <location>
        <begin position="140"/>
        <end position="151"/>
    </location>
</feature>
<evidence type="ECO:0000313" key="4">
    <source>
        <dbReference type="Proteomes" id="UP000078561"/>
    </source>
</evidence>
<sequence>MTSTIAEGWLFKHGSLGLVHTRHARYCILTDNELKYYKHKTDQRPNGILDLKHYIIAEKDTGKHHPYGFRIVSHCKQHRSYLFYADNEKECLYWIDIINNCLNSYDKRYDTCNAATLLPPMDEPYSVLDKWLNRLDLSDDQSTQQQQQSTTRITSPPPLVHSSATPSTTSVITTSTNIHSLHLPPHHLHTSPTSYCTSSTKSPTRVSTDSLDSLPSETTLSSSAGSRAYMSHNTLFTPTGNLSKTVSKAPTTAFNKRHSNPITFVSRSLSNLKNEHTKPPRQPQSPSLSFDSMTLASDSKARKEWEMDDLFHFDDLVPSYKDAAGDTHTPPLSHGF</sequence>
<dbReference type="GO" id="GO:0005886">
    <property type="term" value="C:plasma membrane"/>
    <property type="evidence" value="ECO:0007669"/>
    <property type="project" value="TreeGrafter"/>
</dbReference>
<dbReference type="STRING" id="4829.A0A168RWT2"/>
<name>A0A168RWT2_ABSGL</name>
<feature type="compositionally biased region" description="Low complexity" evidence="1">
    <location>
        <begin position="162"/>
        <end position="183"/>
    </location>
</feature>
<dbReference type="GO" id="GO:0030036">
    <property type="term" value="P:actin cytoskeleton organization"/>
    <property type="evidence" value="ECO:0007669"/>
    <property type="project" value="TreeGrafter"/>
</dbReference>
<organism evidence="3">
    <name type="scientific">Absidia glauca</name>
    <name type="common">Pin mould</name>
    <dbReference type="NCBI Taxonomy" id="4829"/>
    <lineage>
        <taxon>Eukaryota</taxon>
        <taxon>Fungi</taxon>
        <taxon>Fungi incertae sedis</taxon>
        <taxon>Mucoromycota</taxon>
        <taxon>Mucoromycotina</taxon>
        <taxon>Mucoromycetes</taxon>
        <taxon>Mucorales</taxon>
        <taxon>Cunninghamellaceae</taxon>
        <taxon>Absidia</taxon>
    </lineage>
</organism>
<dbReference type="AlphaFoldDB" id="A0A168RWT2"/>
<feature type="region of interest" description="Disordered" evidence="1">
    <location>
        <begin position="139"/>
        <end position="225"/>
    </location>
</feature>
<feature type="region of interest" description="Disordered" evidence="1">
    <location>
        <begin position="271"/>
        <end position="295"/>
    </location>
</feature>
<dbReference type="PANTHER" id="PTHR12092:SF16">
    <property type="entry name" value="PH DOMAIN-CONTAINING PROTEIN"/>
    <property type="match status" value="1"/>
</dbReference>
<feature type="compositionally biased region" description="Polar residues" evidence="1">
    <location>
        <begin position="195"/>
        <end position="225"/>
    </location>
</feature>
<evidence type="ECO:0000313" key="3">
    <source>
        <dbReference type="EMBL" id="SAM07504.1"/>
    </source>
</evidence>
<dbReference type="PROSITE" id="PS50003">
    <property type="entry name" value="PH_DOMAIN"/>
    <property type="match status" value="1"/>
</dbReference>
<reference evidence="3" key="1">
    <citation type="submission" date="2016-04" db="EMBL/GenBank/DDBJ databases">
        <authorList>
            <person name="Evans L.H."/>
            <person name="Alamgir A."/>
            <person name="Owens N."/>
            <person name="Weber N.D."/>
            <person name="Virtaneva K."/>
            <person name="Barbian K."/>
            <person name="Babar A."/>
            <person name="Rosenke K."/>
        </authorList>
    </citation>
    <scope>NUCLEOTIDE SEQUENCE [LARGE SCALE GENOMIC DNA]</scope>
    <source>
        <strain evidence="3">CBS 101.48</strain>
    </source>
</reference>
<gene>
    <name evidence="3" type="primary">ABSGL_13147.1 scaffold 13659</name>
</gene>
<dbReference type="InterPro" id="IPR037370">
    <property type="entry name" value="Pleckstrin"/>
</dbReference>
<evidence type="ECO:0000256" key="1">
    <source>
        <dbReference type="SAM" id="MobiDB-lite"/>
    </source>
</evidence>
<dbReference type="EMBL" id="LT554760">
    <property type="protein sequence ID" value="SAM07504.1"/>
    <property type="molecule type" value="Genomic_DNA"/>
</dbReference>
<dbReference type="OrthoDB" id="73680at2759"/>
<dbReference type="SUPFAM" id="SSF50729">
    <property type="entry name" value="PH domain-like"/>
    <property type="match status" value="1"/>
</dbReference>
<evidence type="ECO:0000259" key="2">
    <source>
        <dbReference type="PROSITE" id="PS50003"/>
    </source>
</evidence>
<keyword evidence="4" id="KW-1185">Reference proteome</keyword>
<dbReference type="PANTHER" id="PTHR12092">
    <property type="entry name" value="PLECKSTRIN"/>
    <property type="match status" value="1"/>
</dbReference>
<dbReference type="InParanoid" id="A0A168RWT2"/>